<reference evidence="2" key="2">
    <citation type="submission" date="2021-02" db="EMBL/GenBank/DDBJ databases">
        <title>Aspergillus puulaauensis MK2 genome sequence.</title>
        <authorList>
            <person name="Futagami T."/>
            <person name="Mori K."/>
            <person name="Kadooka C."/>
            <person name="Tanaka T."/>
        </authorList>
    </citation>
    <scope>NUCLEOTIDE SEQUENCE</scope>
    <source>
        <strain evidence="2">MK2</strain>
    </source>
</reference>
<organism evidence="2 3">
    <name type="scientific">Aspergillus puulaauensis</name>
    <dbReference type="NCBI Taxonomy" id="1220207"/>
    <lineage>
        <taxon>Eukaryota</taxon>
        <taxon>Fungi</taxon>
        <taxon>Dikarya</taxon>
        <taxon>Ascomycota</taxon>
        <taxon>Pezizomycotina</taxon>
        <taxon>Eurotiomycetes</taxon>
        <taxon>Eurotiomycetidae</taxon>
        <taxon>Eurotiales</taxon>
        <taxon>Aspergillaceae</taxon>
        <taxon>Aspergillus</taxon>
    </lineage>
</organism>
<keyword evidence="3" id="KW-1185">Reference proteome</keyword>
<evidence type="ECO:0000256" key="1">
    <source>
        <dbReference type="SAM" id="MobiDB-lite"/>
    </source>
</evidence>
<dbReference type="Pfam" id="PF12311">
    <property type="entry name" value="DUF3632"/>
    <property type="match status" value="1"/>
</dbReference>
<proteinExistence type="predicted"/>
<name>A0A7R7XF64_9EURO</name>
<dbReference type="RefSeq" id="XP_041552277.1">
    <property type="nucleotide sequence ID" value="XM_041699165.1"/>
</dbReference>
<dbReference type="EMBL" id="AP024444">
    <property type="protein sequence ID" value="BCS20083.1"/>
    <property type="molecule type" value="Genomic_DNA"/>
</dbReference>
<dbReference type="OrthoDB" id="3350591at2759"/>
<reference evidence="2" key="1">
    <citation type="submission" date="2021-01" db="EMBL/GenBank/DDBJ databases">
        <authorList>
            <consortium name="Aspergillus puulaauensis MK2 genome sequencing consortium"/>
            <person name="Kazuki M."/>
            <person name="Futagami T."/>
        </authorList>
    </citation>
    <scope>NUCLEOTIDE SEQUENCE</scope>
    <source>
        <strain evidence="2">MK2</strain>
    </source>
</reference>
<evidence type="ECO:0000313" key="2">
    <source>
        <dbReference type="EMBL" id="BCS20083.1"/>
    </source>
</evidence>
<accession>A0A7R7XF64</accession>
<sequence length="323" mass="37036">MASPDSADPGLQPLDPKLFRDDDDDEDIFWKQKLNALINGTVTPSEAATDYDSCVVEDANRRHAELLKRPDPRNLTAEEEERRVPSMRAIAPNPSGDIQLLFPWIATLCSAFPPHHEKQTRIIRFLEALRDLPRRDVLDGVPPEDPNEPYYTITLWPLGGGWRGLPEVFLLESYEFSYPYSHIETPGSETQLRWRNFQSAIARLTSSGLIDCGFLSALEDILPSSEYYRDLEKRKVGGPNRVGGDVIAAAQWILWPEQGRYVYRECRTRDDIDGPRQMWSMKGWRQWKEQFGFVAGDERFGQQARAVARLARHQMLAYEAELV</sequence>
<gene>
    <name evidence="2" type="ORF">APUU_20515S</name>
</gene>
<dbReference type="KEGG" id="apuu:APUU_20515S"/>
<evidence type="ECO:0000313" key="3">
    <source>
        <dbReference type="Proteomes" id="UP000654913"/>
    </source>
</evidence>
<protein>
    <submittedName>
        <fullName evidence="2">Uncharacterized protein</fullName>
    </submittedName>
</protein>
<dbReference type="AlphaFoldDB" id="A0A7R7XF64"/>
<dbReference type="InterPro" id="IPR022085">
    <property type="entry name" value="OpdG"/>
</dbReference>
<feature type="region of interest" description="Disordered" evidence="1">
    <location>
        <begin position="1"/>
        <end position="22"/>
    </location>
</feature>
<dbReference type="GeneID" id="64970088"/>
<dbReference type="Proteomes" id="UP000654913">
    <property type="component" value="Chromosome 2"/>
</dbReference>